<dbReference type="GO" id="GO:0005524">
    <property type="term" value="F:ATP binding"/>
    <property type="evidence" value="ECO:0007669"/>
    <property type="project" value="UniProtKB-KW"/>
</dbReference>
<keyword evidence="9" id="KW-1133">Transmembrane helix</keyword>
<keyword evidence="7" id="KW-0256">Endoplasmic reticulum</keyword>
<dbReference type="EC" id="2.3.2.23" evidence="2"/>
<dbReference type="InterPro" id="IPR016135">
    <property type="entry name" value="UBQ-conjugating_enzyme/RWD"/>
</dbReference>
<keyword evidence="5" id="KW-0547">Nucleotide-binding</keyword>
<evidence type="ECO:0000256" key="5">
    <source>
        <dbReference type="ARBA" id="ARBA00022741"/>
    </source>
</evidence>
<keyword evidence="16" id="KW-1185">Reference proteome</keyword>
<feature type="region of interest" description="Disordered" evidence="13">
    <location>
        <begin position="180"/>
        <end position="221"/>
    </location>
</feature>
<dbReference type="Proteomes" id="UP001219933">
    <property type="component" value="Chromosome 2"/>
</dbReference>
<evidence type="ECO:0000256" key="8">
    <source>
        <dbReference type="ARBA" id="ARBA00022840"/>
    </source>
</evidence>
<evidence type="ECO:0000256" key="11">
    <source>
        <dbReference type="ARBA" id="ARBA00039885"/>
    </source>
</evidence>
<evidence type="ECO:0000256" key="9">
    <source>
        <dbReference type="ARBA" id="ARBA00022989"/>
    </source>
</evidence>
<accession>A0AAF0EQ54</accession>
<dbReference type="SUPFAM" id="SSF54495">
    <property type="entry name" value="UBC-like"/>
    <property type="match status" value="1"/>
</dbReference>
<dbReference type="PANTHER" id="PTHR24067">
    <property type="entry name" value="UBIQUITIN-CONJUGATING ENZYME E2"/>
    <property type="match status" value="1"/>
</dbReference>
<reference evidence="15" key="1">
    <citation type="submission" date="2023-03" db="EMBL/GenBank/DDBJ databases">
        <title>Mating type loci evolution in Malassezia.</title>
        <authorList>
            <person name="Coelho M.A."/>
        </authorList>
    </citation>
    <scope>NUCLEOTIDE SEQUENCE</scope>
    <source>
        <strain evidence="15">CBS 11721</strain>
    </source>
</reference>
<name>A0AAF0EQ54_9BASI</name>
<dbReference type="CDD" id="cd23799">
    <property type="entry name" value="UBCc_UBE2J"/>
    <property type="match status" value="1"/>
</dbReference>
<evidence type="ECO:0000256" key="7">
    <source>
        <dbReference type="ARBA" id="ARBA00022824"/>
    </source>
</evidence>
<evidence type="ECO:0000256" key="13">
    <source>
        <dbReference type="SAM" id="MobiDB-lite"/>
    </source>
</evidence>
<evidence type="ECO:0000313" key="16">
    <source>
        <dbReference type="Proteomes" id="UP001219933"/>
    </source>
</evidence>
<evidence type="ECO:0000256" key="6">
    <source>
        <dbReference type="ARBA" id="ARBA00022786"/>
    </source>
</evidence>
<keyword evidence="4" id="KW-0812">Transmembrane</keyword>
<evidence type="ECO:0000256" key="3">
    <source>
        <dbReference type="ARBA" id="ARBA00022679"/>
    </source>
</evidence>
<evidence type="ECO:0000256" key="2">
    <source>
        <dbReference type="ARBA" id="ARBA00012486"/>
    </source>
</evidence>
<dbReference type="PROSITE" id="PS50127">
    <property type="entry name" value="UBC_2"/>
    <property type="match status" value="1"/>
</dbReference>
<evidence type="ECO:0000256" key="10">
    <source>
        <dbReference type="ARBA" id="ARBA00023136"/>
    </source>
</evidence>
<evidence type="ECO:0000313" key="15">
    <source>
        <dbReference type="EMBL" id="WFD34803.1"/>
    </source>
</evidence>
<protein>
    <recommendedName>
        <fullName evidence="11">Ubiquitin-conjugating enzyme E2 6</fullName>
        <ecNumber evidence="2">2.3.2.23</ecNumber>
    </recommendedName>
    <alternativeName>
        <fullName evidence="12">E2 ubiquitin-conjugating enzyme 6</fullName>
    </alternativeName>
</protein>
<dbReference type="EMBL" id="CP119878">
    <property type="protein sequence ID" value="WFD34803.1"/>
    <property type="molecule type" value="Genomic_DNA"/>
</dbReference>
<feature type="compositionally biased region" description="Low complexity" evidence="13">
    <location>
        <begin position="191"/>
        <end position="208"/>
    </location>
</feature>
<organism evidence="15 16">
    <name type="scientific">Malassezia cuniculi</name>
    <dbReference type="NCBI Taxonomy" id="948313"/>
    <lineage>
        <taxon>Eukaryota</taxon>
        <taxon>Fungi</taxon>
        <taxon>Dikarya</taxon>
        <taxon>Basidiomycota</taxon>
        <taxon>Ustilaginomycotina</taxon>
        <taxon>Malasseziomycetes</taxon>
        <taxon>Malasseziales</taxon>
        <taxon>Malasseziaceae</taxon>
        <taxon>Malassezia</taxon>
    </lineage>
</organism>
<keyword evidence="8" id="KW-0067">ATP-binding</keyword>
<keyword evidence="3 15" id="KW-0808">Transferase</keyword>
<dbReference type="Pfam" id="PF00179">
    <property type="entry name" value="UQ_con"/>
    <property type="match status" value="1"/>
</dbReference>
<dbReference type="GO" id="GO:0061631">
    <property type="term" value="F:ubiquitin conjugating enzyme activity"/>
    <property type="evidence" value="ECO:0007669"/>
    <property type="project" value="UniProtKB-EC"/>
</dbReference>
<dbReference type="AlphaFoldDB" id="A0AAF0EQ54"/>
<gene>
    <name evidence="15" type="primary">UBC6</name>
    <name evidence="15" type="ORF">MCUN1_001647</name>
</gene>
<sequence>MATKAASKRLGKEAAAMEKDPPPLCYARPREENILEWHFIIRGPPDTPYEGGEYWGQLIFPSDYPFKPPGIKMHTPSGRFQPDTKICTSMSDFHPGSWNPAWSVSSIIIGLQSFMCTDEMTTGSVLVSSRERRALAAQSHAFNAAQRRFVQMFPEYAGPTMKDLPNMVYLPKKAVEAKPSTETSAAPMQDKAASGAKATKAAETANVAEPPAAEVSGNTDPKDTFWRPRNIGIVAAAVVSYLFVSRLADVWIR</sequence>
<evidence type="ECO:0000256" key="4">
    <source>
        <dbReference type="ARBA" id="ARBA00022692"/>
    </source>
</evidence>
<evidence type="ECO:0000259" key="14">
    <source>
        <dbReference type="PROSITE" id="PS50127"/>
    </source>
</evidence>
<dbReference type="GO" id="GO:0005789">
    <property type="term" value="C:endoplasmic reticulum membrane"/>
    <property type="evidence" value="ECO:0007669"/>
    <property type="project" value="UniProtKB-SubCell"/>
</dbReference>
<feature type="domain" description="UBC core" evidence="14">
    <location>
        <begin position="5"/>
        <end position="155"/>
    </location>
</feature>
<dbReference type="InterPro" id="IPR000608">
    <property type="entry name" value="UBC"/>
</dbReference>
<dbReference type="SMART" id="SM00212">
    <property type="entry name" value="UBCc"/>
    <property type="match status" value="1"/>
</dbReference>
<dbReference type="FunFam" id="3.10.110.10:FF:000023">
    <property type="entry name" value="Ubiquitin-conjugating enzyme E2 J2"/>
    <property type="match status" value="1"/>
</dbReference>
<keyword evidence="6" id="KW-0833">Ubl conjugation pathway</keyword>
<dbReference type="Gene3D" id="3.10.110.10">
    <property type="entry name" value="Ubiquitin Conjugating Enzyme"/>
    <property type="match status" value="1"/>
</dbReference>
<evidence type="ECO:0000256" key="1">
    <source>
        <dbReference type="ARBA" id="ARBA00004586"/>
    </source>
</evidence>
<feature type="region of interest" description="Disordered" evidence="13">
    <location>
        <begin position="1"/>
        <end position="23"/>
    </location>
</feature>
<dbReference type="InterPro" id="IPR050113">
    <property type="entry name" value="Ub_conjugating_enzyme"/>
</dbReference>
<keyword evidence="10" id="KW-0472">Membrane</keyword>
<proteinExistence type="predicted"/>
<evidence type="ECO:0000256" key="12">
    <source>
        <dbReference type="ARBA" id="ARBA00042181"/>
    </source>
</evidence>
<comment type="subcellular location">
    <subcellularLocation>
        <location evidence="1">Endoplasmic reticulum membrane</location>
    </subcellularLocation>
</comment>
<feature type="compositionally biased region" description="Basic and acidic residues" evidence="13">
    <location>
        <begin position="10"/>
        <end position="21"/>
    </location>
</feature>
<keyword evidence="15" id="KW-0012">Acyltransferase</keyword>